<evidence type="ECO:0000313" key="3">
    <source>
        <dbReference type="EMBL" id="JAC70084.1"/>
    </source>
</evidence>
<reference evidence="3" key="1">
    <citation type="submission" date="2014-05" db="EMBL/GenBank/DDBJ databases">
        <title>The transcriptome of the halophilic microalga Tetraselmis sp. GSL018 isolated from the Great Salt Lake, Utah.</title>
        <authorList>
            <person name="Jinkerson R.E."/>
            <person name="D'Adamo S."/>
            <person name="Posewitz M.C."/>
        </authorList>
    </citation>
    <scope>NUCLEOTIDE SEQUENCE</scope>
    <source>
        <strain evidence="3">GSL018</strain>
    </source>
</reference>
<name>A0A061RH36_9CHLO</name>
<dbReference type="InterPro" id="IPR013320">
    <property type="entry name" value="ConA-like_dom_sf"/>
</dbReference>
<dbReference type="InterPro" id="IPR013783">
    <property type="entry name" value="Ig-like_fold"/>
</dbReference>
<dbReference type="Pfam" id="PF13385">
    <property type="entry name" value="Laminin_G_3"/>
    <property type="match status" value="1"/>
</dbReference>
<proteinExistence type="predicted"/>
<dbReference type="Gene3D" id="2.60.40.10">
    <property type="entry name" value="Immunoglobulins"/>
    <property type="match status" value="1"/>
</dbReference>
<dbReference type="Pfam" id="PF01833">
    <property type="entry name" value="TIG"/>
    <property type="match status" value="1"/>
</dbReference>
<dbReference type="InterPro" id="IPR014756">
    <property type="entry name" value="Ig_E-set"/>
</dbReference>
<protein>
    <recommendedName>
        <fullName evidence="2">IPT/TIG domain-containing protein</fullName>
    </recommendedName>
</protein>
<sequence length="1395" mass="153845">MCASPAHKGVRGNPDATTEEITQDSNENYPQFGIGLLVSLPDDPRLVSVCSPWAETNGFFFGDSVYSYHSDGVILNINDVNHDRSMLGNSIRGISDPITHTYDRPDNDGEPFIAYMTGGNRLATLNNNAHGRFRLEIGVKFLTALGSDGRPLFRKNRSPVASTIPIMPVVYTDSVGPNDGARFQIAAIDPDFGVPDLRDQVRFFIGTKDEHGGILGKPVYVPMPDGSLQEVFTWYEDYYHAFICDQRLAVSSLVTKHPADEICTSEKLVGRDRAQRYSDGLNRYEPRKGLDVLYSQWDPVEDSPRPPPDLTIDPYTGFVTFQTGKDPWTNATNGALAKAPGLWQLTVTIEERHGTDIDPENGTDIDAEGRSVPPQRGFGMKVPLDFLIYLYTPMHYCSKGCVNAAVPRGANYPEVLQTFESENGLYGDPDDPNFERSDGLLGSGTGECRLCGGGGNITDDDILGIKVMYKKEGVKNTTQFCRVPEVVAQKKIDPDFLRPGSIGSTGTTFGYEGVELDDAGIPFKWKKTGDGELVGWRFMPQPDSSACVGCIDWMDDECTNCTNKCRRSLSYSSAVNEADGWVFQGCLGYRDNETDTLLPYDGMLDSCLINTMPEFITDCTPRHPSGDCGVITEFRSISYTPALNCSYRIQNGGIVPQDSSFACCNSSFPLTPVNEQQVDASAGVYKGMYLPAVLSGLKGEKVQFDLVATDYDHCVELEILDTGLYDGMSMSVHERLDTRTVRRTFTWDPVNVDGDLVTTADEDERRELTLVCFYAFDRYLATANPFHCVRIELAMPASVRWCDQPSGTRSPLPLVTANSVLPAFLGEETCVDLCVAKRDDETTFVPTDYKLALRTIHQEVRGIYPDPNNVNFTYPYDTINFPPSGAWKGAAPMSDPHHRQWCFIPTPAEECVYTVCFQGYDNDTVVEGDYHEEHLETTNIRCVKVEVHNTVARFSGTELLETDELSKHIVPFGENAAVREGPGGLTMATWVRPSCDIGNINQTVIYFGSTRSNGGRFAGGDAGLEVRNAIMYHRLDSGASLGYFSYRDCKIGNVYSTQRFCCQRWHYVAVTIDSAGHGFLYVDGTRPGHGRLHSRDEVIYDEVPFNTTSFPDNNADGDRSGIFTIGGIRDGNTSEFFQGEIDEVRVWNRALGNSEVLASMYDRVPDPSDPTLKAHFSMRERQTPGRNPVKTVLHPEDMSGTLTMALVSINGNSPNFEQQPIPPMIPCVLGLQHVVGPVDGGCLVDVYGWSMADSVNVVCQFGGEDSPGSFRQFTRMRCITPGHISPRFAVVKVSNDGYRFTDTTGAGREVHHLFMESSLYTDGAGSGGVSADDVCLDLPSREITFGGWFCPNCVMPKERLHPDEPEPMGEPNTTATPTPTPEPTPDETPRIIGGR</sequence>
<feature type="region of interest" description="Disordered" evidence="1">
    <location>
        <begin position="1"/>
        <end position="27"/>
    </location>
</feature>
<dbReference type="InterPro" id="IPR002909">
    <property type="entry name" value="IPT_dom"/>
</dbReference>
<gene>
    <name evidence="3" type="ORF">TSPGSL018_4911</name>
</gene>
<evidence type="ECO:0000256" key="1">
    <source>
        <dbReference type="SAM" id="MobiDB-lite"/>
    </source>
</evidence>
<dbReference type="SUPFAM" id="SSF81296">
    <property type="entry name" value="E set domains"/>
    <property type="match status" value="1"/>
</dbReference>
<organism evidence="3">
    <name type="scientific">Tetraselmis sp. GSL018</name>
    <dbReference type="NCBI Taxonomy" id="582737"/>
    <lineage>
        <taxon>Eukaryota</taxon>
        <taxon>Viridiplantae</taxon>
        <taxon>Chlorophyta</taxon>
        <taxon>core chlorophytes</taxon>
        <taxon>Chlorodendrophyceae</taxon>
        <taxon>Chlorodendrales</taxon>
        <taxon>Chlorodendraceae</taxon>
        <taxon>Tetraselmis</taxon>
    </lineage>
</organism>
<evidence type="ECO:0000259" key="2">
    <source>
        <dbReference type="Pfam" id="PF01833"/>
    </source>
</evidence>
<dbReference type="Gene3D" id="2.60.120.200">
    <property type="match status" value="1"/>
</dbReference>
<feature type="domain" description="IPT/TIG" evidence="2">
    <location>
        <begin position="1234"/>
        <end position="1300"/>
    </location>
</feature>
<dbReference type="SUPFAM" id="SSF49899">
    <property type="entry name" value="Concanavalin A-like lectins/glucanases"/>
    <property type="match status" value="1"/>
</dbReference>
<accession>A0A061RH36</accession>
<dbReference type="EMBL" id="GBEZ01016139">
    <property type="protein sequence ID" value="JAC70084.1"/>
    <property type="molecule type" value="Transcribed_RNA"/>
</dbReference>
<feature type="region of interest" description="Disordered" evidence="1">
    <location>
        <begin position="1360"/>
        <end position="1395"/>
    </location>
</feature>